<name>A0A4P9ZZV2_9FUNG</name>
<dbReference type="AlphaFoldDB" id="A0A4P9ZZV2"/>
<proteinExistence type="predicted"/>
<sequence length="173" mass="18404">MSEHQQLQQYQIGHRTGNDPAEAAAASSSGYPTGYTGYDHNAAAMAASYQSHGHSNSQGSIDVPLTDYQSSLYASTMDHAIAGKGAANDFHGYMNPSMAMHSTGYQQDPYNTPAGAQSTTGYSLESQFLNSNNGASGTPTGEQSADYTQRLAFELPSPTNTSLMFPSQMLNQQ</sequence>
<evidence type="ECO:0000313" key="3">
    <source>
        <dbReference type="Proteomes" id="UP000268162"/>
    </source>
</evidence>
<reference evidence="3" key="1">
    <citation type="journal article" date="2018" name="Nat. Microbiol.">
        <title>Leveraging single-cell genomics to expand the fungal tree of life.</title>
        <authorList>
            <person name="Ahrendt S.R."/>
            <person name="Quandt C.A."/>
            <person name="Ciobanu D."/>
            <person name="Clum A."/>
            <person name="Salamov A."/>
            <person name="Andreopoulos B."/>
            <person name="Cheng J.F."/>
            <person name="Woyke T."/>
            <person name="Pelin A."/>
            <person name="Henrissat B."/>
            <person name="Reynolds N.K."/>
            <person name="Benny G.L."/>
            <person name="Smith M.E."/>
            <person name="James T.Y."/>
            <person name="Grigoriev I.V."/>
        </authorList>
    </citation>
    <scope>NUCLEOTIDE SEQUENCE [LARGE SCALE GENOMIC DNA]</scope>
    <source>
        <strain evidence="3">RSA 468</strain>
    </source>
</reference>
<feature type="region of interest" description="Disordered" evidence="1">
    <location>
        <begin position="127"/>
        <end position="146"/>
    </location>
</feature>
<keyword evidence="3" id="KW-1185">Reference proteome</keyword>
<evidence type="ECO:0000313" key="2">
    <source>
        <dbReference type="EMBL" id="RKP39247.1"/>
    </source>
</evidence>
<evidence type="ECO:0000256" key="1">
    <source>
        <dbReference type="SAM" id="MobiDB-lite"/>
    </source>
</evidence>
<dbReference type="EMBL" id="ML002287">
    <property type="protein sequence ID" value="RKP39247.1"/>
    <property type="molecule type" value="Genomic_DNA"/>
</dbReference>
<dbReference type="Proteomes" id="UP000268162">
    <property type="component" value="Unassembled WGS sequence"/>
</dbReference>
<protein>
    <submittedName>
        <fullName evidence="2">Uncharacterized protein</fullName>
    </submittedName>
</protein>
<organism evidence="2 3">
    <name type="scientific">Dimargaris cristalligena</name>
    <dbReference type="NCBI Taxonomy" id="215637"/>
    <lineage>
        <taxon>Eukaryota</taxon>
        <taxon>Fungi</taxon>
        <taxon>Fungi incertae sedis</taxon>
        <taxon>Zoopagomycota</taxon>
        <taxon>Kickxellomycotina</taxon>
        <taxon>Dimargaritomycetes</taxon>
        <taxon>Dimargaritales</taxon>
        <taxon>Dimargaritaceae</taxon>
        <taxon>Dimargaris</taxon>
    </lineage>
</organism>
<accession>A0A4P9ZZV2</accession>
<gene>
    <name evidence="2" type="ORF">BJ085DRAFT_33468</name>
</gene>